<keyword evidence="2" id="KW-0378">Hydrolase</keyword>
<name>A0A1R3GNX3_9ROSI</name>
<dbReference type="EMBL" id="AWUE01022073">
    <property type="protein sequence ID" value="OMO59720.1"/>
    <property type="molecule type" value="Genomic_DNA"/>
</dbReference>
<organism evidence="2 3">
    <name type="scientific">Corchorus olitorius</name>
    <dbReference type="NCBI Taxonomy" id="93759"/>
    <lineage>
        <taxon>Eukaryota</taxon>
        <taxon>Viridiplantae</taxon>
        <taxon>Streptophyta</taxon>
        <taxon>Embryophyta</taxon>
        <taxon>Tracheophyta</taxon>
        <taxon>Spermatophyta</taxon>
        <taxon>Magnoliopsida</taxon>
        <taxon>eudicotyledons</taxon>
        <taxon>Gunneridae</taxon>
        <taxon>Pentapetalae</taxon>
        <taxon>rosids</taxon>
        <taxon>malvids</taxon>
        <taxon>Malvales</taxon>
        <taxon>Malvaceae</taxon>
        <taxon>Grewioideae</taxon>
        <taxon>Apeibeae</taxon>
        <taxon>Corchorus</taxon>
    </lineage>
</organism>
<dbReference type="AlphaFoldDB" id="A0A1R3GNX3"/>
<proteinExistence type="predicted"/>
<protein>
    <submittedName>
        <fullName evidence="2">ATP-dependent protease La</fullName>
    </submittedName>
</protein>
<reference evidence="3" key="1">
    <citation type="submission" date="2013-09" db="EMBL/GenBank/DDBJ databases">
        <title>Corchorus olitorius genome sequencing.</title>
        <authorList>
            <person name="Alam M."/>
            <person name="Haque M.S."/>
            <person name="Islam M.S."/>
            <person name="Emdad E.M."/>
            <person name="Islam M.M."/>
            <person name="Ahmed B."/>
            <person name="Halim A."/>
            <person name="Hossen Q.M.M."/>
            <person name="Hossain M.Z."/>
            <person name="Ahmed R."/>
            <person name="Khan M.M."/>
            <person name="Islam R."/>
            <person name="Rashid M.M."/>
            <person name="Khan S.A."/>
            <person name="Rahman M.S."/>
            <person name="Alam M."/>
            <person name="Yahiya A.S."/>
            <person name="Khan M.S."/>
            <person name="Azam M.S."/>
            <person name="Haque T."/>
            <person name="Lashkar M.Z.H."/>
            <person name="Akhand A.I."/>
            <person name="Morshed G."/>
            <person name="Roy S."/>
            <person name="Uddin K.S."/>
            <person name="Rabeya T."/>
            <person name="Hossain A.S."/>
            <person name="Chowdhury A."/>
            <person name="Snigdha A.R."/>
            <person name="Mortoza M.S."/>
            <person name="Matin S.A."/>
            <person name="Hoque S.M.E."/>
            <person name="Islam M.K."/>
            <person name="Roy D.K."/>
            <person name="Haider R."/>
            <person name="Moosa M.M."/>
            <person name="Elias S.M."/>
            <person name="Hasan A.M."/>
            <person name="Jahan S."/>
            <person name="Shafiuddin M."/>
            <person name="Mahmood N."/>
            <person name="Shommy N.S."/>
        </authorList>
    </citation>
    <scope>NUCLEOTIDE SEQUENCE [LARGE SCALE GENOMIC DNA]</scope>
    <source>
        <strain evidence="3">cv. O-4</strain>
    </source>
</reference>
<dbReference type="GO" id="GO:0006508">
    <property type="term" value="P:proteolysis"/>
    <property type="evidence" value="ECO:0007669"/>
    <property type="project" value="UniProtKB-KW"/>
</dbReference>
<evidence type="ECO:0000313" key="3">
    <source>
        <dbReference type="Proteomes" id="UP000187203"/>
    </source>
</evidence>
<dbReference type="GO" id="GO:0008233">
    <property type="term" value="F:peptidase activity"/>
    <property type="evidence" value="ECO:0007669"/>
    <property type="project" value="UniProtKB-KW"/>
</dbReference>
<accession>A0A1R3GNX3</accession>
<comment type="caution">
    <text evidence="2">The sequence shown here is derived from an EMBL/GenBank/DDBJ whole genome shotgun (WGS) entry which is preliminary data.</text>
</comment>
<gene>
    <name evidence="2" type="ORF">COLO4_34107</name>
</gene>
<feature type="region of interest" description="Disordered" evidence="1">
    <location>
        <begin position="49"/>
        <end position="80"/>
    </location>
</feature>
<keyword evidence="3" id="KW-1185">Reference proteome</keyword>
<feature type="compositionally biased region" description="Basic and acidic residues" evidence="1">
    <location>
        <begin position="55"/>
        <end position="71"/>
    </location>
</feature>
<evidence type="ECO:0000313" key="2">
    <source>
        <dbReference type="EMBL" id="OMO59720.1"/>
    </source>
</evidence>
<dbReference type="Proteomes" id="UP000187203">
    <property type="component" value="Unassembled WGS sequence"/>
</dbReference>
<evidence type="ECO:0000256" key="1">
    <source>
        <dbReference type="SAM" id="MobiDB-lite"/>
    </source>
</evidence>
<sequence>MEHSAAVYNLRLIWNADSSDLEPVPTISGSEMFRDLVCSYQIEDRTRSIDPGSEMFRDPVRSYQIEDRTRSIDPGNTDST</sequence>
<keyword evidence="2" id="KW-0645">Protease</keyword>